<dbReference type="Pfam" id="PF00294">
    <property type="entry name" value="PfkB"/>
    <property type="match status" value="1"/>
</dbReference>
<evidence type="ECO:0000256" key="11">
    <source>
        <dbReference type="ARBA" id="ARBA00023277"/>
    </source>
</evidence>
<feature type="binding site" evidence="12">
    <location>
        <position position="256"/>
    </location>
    <ligand>
        <name>substrate</name>
    </ligand>
</feature>
<evidence type="ECO:0000256" key="9">
    <source>
        <dbReference type="ARBA" id="ARBA00022842"/>
    </source>
</evidence>
<evidence type="ECO:0000259" key="14">
    <source>
        <dbReference type="Pfam" id="PF00294"/>
    </source>
</evidence>
<dbReference type="SUPFAM" id="SSF53613">
    <property type="entry name" value="Ribokinase-like"/>
    <property type="match status" value="1"/>
</dbReference>
<comment type="subcellular location">
    <subcellularLocation>
        <location evidence="12">Cytoplasm</location>
    </subcellularLocation>
</comment>
<evidence type="ECO:0000256" key="5">
    <source>
        <dbReference type="ARBA" id="ARBA00022723"/>
    </source>
</evidence>
<dbReference type="GO" id="GO:0005524">
    <property type="term" value="F:ATP binding"/>
    <property type="evidence" value="ECO:0007669"/>
    <property type="project" value="UniProtKB-UniRule"/>
</dbReference>
<keyword evidence="10 12" id="KW-0630">Potassium</keyword>
<evidence type="ECO:0000256" key="7">
    <source>
        <dbReference type="ARBA" id="ARBA00022777"/>
    </source>
</evidence>
<keyword evidence="9 12" id="KW-0460">Magnesium</keyword>
<comment type="pathway">
    <text evidence="12">Carbohydrate metabolism; D-ribose degradation; D-ribose 5-phosphate from beta-D-ribopyranose: step 2/2.</text>
</comment>
<keyword evidence="6 12" id="KW-0547">Nucleotide-binding</keyword>
<evidence type="ECO:0000256" key="8">
    <source>
        <dbReference type="ARBA" id="ARBA00022840"/>
    </source>
</evidence>
<evidence type="ECO:0000313" key="15">
    <source>
        <dbReference type="EMBL" id="QPK79663.1"/>
    </source>
</evidence>
<dbReference type="GO" id="GO:0019303">
    <property type="term" value="P:D-ribose catabolic process"/>
    <property type="evidence" value="ECO:0007669"/>
    <property type="project" value="UniProtKB-UniRule"/>
</dbReference>
<keyword evidence="8 12" id="KW-0067">ATP-binding</keyword>
<keyword evidence="11 12" id="KW-0119">Carbohydrate metabolism</keyword>
<dbReference type="GO" id="GO:0005829">
    <property type="term" value="C:cytosol"/>
    <property type="evidence" value="ECO:0007669"/>
    <property type="project" value="TreeGrafter"/>
</dbReference>
<evidence type="ECO:0000256" key="4">
    <source>
        <dbReference type="ARBA" id="ARBA00022679"/>
    </source>
</evidence>
<gene>
    <name evidence="12" type="primary">rbsK</name>
    <name evidence="15" type="ORF">G7Y31_02855</name>
</gene>
<dbReference type="Proteomes" id="UP000594681">
    <property type="component" value="Chromosome"/>
</dbReference>
<feature type="binding site" evidence="12">
    <location>
        <position position="322"/>
    </location>
    <ligand>
        <name>K(+)</name>
        <dbReference type="ChEBI" id="CHEBI:29103"/>
    </ligand>
</feature>
<dbReference type="InterPro" id="IPR002139">
    <property type="entry name" value="Ribo/fructo_kinase"/>
</dbReference>
<dbReference type="PROSITE" id="PS00584">
    <property type="entry name" value="PFKB_KINASES_2"/>
    <property type="match status" value="1"/>
</dbReference>
<comment type="cofactor">
    <cofactor evidence="12">
        <name>Mg(2+)</name>
        <dbReference type="ChEBI" id="CHEBI:18420"/>
    </cofactor>
    <text evidence="12">Requires a divalent cation, most likely magnesium in vivo, as an electrophilic catalyst to aid phosphoryl group transfer. It is the chelate of the metal and the nucleotide that is the actual substrate.</text>
</comment>
<dbReference type="CDD" id="cd01174">
    <property type="entry name" value="ribokinase"/>
    <property type="match status" value="1"/>
</dbReference>
<feature type="binding site" evidence="12">
    <location>
        <position position="324"/>
    </location>
    <ligand>
        <name>K(+)</name>
        <dbReference type="ChEBI" id="CHEBI:29103"/>
    </ligand>
</feature>
<dbReference type="HAMAP" id="MF_01987">
    <property type="entry name" value="Ribokinase"/>
    <property type="match status" value="1"/>
</dbReference>
<keyword evidence="5 12" id="KW-0479">Metal-binding</keyword>
<dbReference type="InterPro" id="IPR011877">
    <property type="entry name" value="Ribokinase"/>
</dbReference>
<comment type="similarity">
    <text evidence="12">Belongs to the carbohydrate kinase PfkB family. Ribokinase subfamily.</text>
</comment>
<dbReference type="PANTHER" id="PTHR10584">
    <property type="entry name" value="SUGAR KINASE"/>
    <property type="match status" value="1"/>
</dbReference>
<feature type="binding site" evidence="12">
    <location>
        <begin position="225"/>
        <end position="230"/>
    </location>
    <ligand>
        <name>ATP</name>
        <dbReference type="ChEBI" id="CHEBI:30616"/>
    </ligand>
</feature>
<feature type="binding site" evidence="12">
    <location>
        <begin position="13"/>
        <end position="15"/>
    </location>
    <ligand>
        <name>substrate</name>
    </ligand>
</feature>
<dbReference type="RefSeq" id="WP_165008461.1">
    <property type="nucleotide sequence ID" value="NZ_CP064954.1"/>
</dbReference>
<dbReference type="GO" id="GO:0046872">
    <property type="term" value="F:metal ion binding"/>
    <property type="evidence" value="ECO:0007669"/>
    <property type="project" value="UniProtKB-KW"/>
</dbReference>
<dbReference type="InterPro" id="IPR011611">
    <property type="entry name" value="PfkB_dom"/>
</dbReference>
<keyword evidence="7 12" id="KW-0418">Kinase</keyword>
<evidence type="ECO:0000256" key="13">
    <source>
        <dbReference type="SAM" id="MobiDB-lite"/>
    </source>
</evidence>
<comment type="subunit">
    <text evidence="12">Homodimer.</text>
</comment>
<dbReference type="AlphaFoldDB" id="A0A7T0PAA1"/>
<feature type="region of interest" description="Disordered" evidence="13">
    <location>
        <begin position="276"/>
        <end position="301"/>
    </location>
</feature>
<dbReference type="UniPathway" id="UPA00916">
    <property type="reaction ID" value="UER00889"/>
</dbReference>
<feature type="binding site" evidence="12">
    <location>
        <begin position="41"/>
        <end position="45"/>
    </location>
    <ligand>
        <name>substrate</name>
    </ligand>
</feature>
<dbReference type="Gene3D" id="3.40.1190.20">
    <property type="match status" value="1"/>
</dbReference>
<keyword evidence="16" id="KW-1185">Reference proteome</keyword>
<comment type="caution">
    <text evidence="12">Lacks conserved residue(s) required for the propagation of feature annotation.</text>
</comment>
<evidence type="ECO:0000256" key="3">
    <source>
        <dbReference type="ARBA" id="ARBA00016943"/>
    </source>
</evidence>
<evidence type="ECO:0000256" key="6">
    <source>
        <dbReference type="ARBA" id="ARBA00022741"/>
    </source>
</evidence>
<proteinExistence type="inferred from homology"/>
<protein>
    <recommendedName>
        <fullName evidence="3 12">Ribokinase</fullName>
        <shortName evidence="12">RK</shortName>
        <ecNumber evidence="2 12">2.7.1.15</ecNumber>
    </recommendedName>
</protein>
<dbReference type="KEGG" id="cliz:G7Y31_02855"/>
<keyword evidence="12" id="KW-0963">Cytoplasm</keyword>
<feature type="binding site" evidence="12">
    <location>
        <position position="250"/>
    </location>
    <ligand>
        <name>K(+)</name>
        <dbReference type="ChEBI" id="CHEBI:29103"/>
    </ligand>
</feature>
<comment type="catalytic activity">
    <reaction evidence="12">
        <text>D-ribose + ATP = D-ribose 5-phosphate + ADP + H(+)</text>
        <dbReference type="Rhea" id="RHEA:13697"/>
        <dbReference type="ChEBI" id="CHEBI:15378"/>
        <dbReference type="ChEBI" id="CHEBI:30616"/>
        <dbReference type="ChEBI" id="CHEBI:47013"/>
        <dbReference type="ChEBI" id="CHEBI:78346"/>
        <dbReference type="ChEBI" id="CHEBI:456216"/>
        <dbReference type="EC" id="2.7.1.15"/>
    </reaction>
</comment>
<keyword evidence="4 12" id="KW-0808">Transferase</keyword>
<feature type="binding site" evidence="12">
    <location>
        <position position="252"/>
    </location>
    <ligand>
        <name>K(+)</name>
        <dbReference type="ChEBI" id="CHEBI:29103"/>
    </ligand>
</feature>
<dbReference type="EMBL" id="CP064954">
    <property type="protein sequence ID" value="QPK79663.1"/>
    <property type="molecule type" value="Genomic_DNA"/>
</dbReference>
<dbReference type="GO" id="GO:0004747">
    <property type="term" value="F:ribokinase activity"/>
    <property type="evidence" value="ECO:0007669"/>
    <property type="project" value="UniProtKB-UniRule"/>
</dbReference>
<feature type="binding site" evidence="12">
    <location>
        <position position="319"/>
    </location>
    <ligand>
        <name>K(+)</name>
        <dbReference type="ChEBI" id="CHEBI:29103"/>
    </ligand>
</feature>
<evidence type="ECO:0000256" key="12">
    <source>
        <dbReference type="HAMAP-Rule" id="MF_01987"/>
    </source>
</evidence>
<dbReference type="InterPro" id="IPR029056">
    <property type="entry name" value="Ribokinase-like"/>
</dbReference>
<name>A0A7T0PAA1_9CORY</name>
<dbReference type="PRINTS" id="PR00990">
    <property type="entry name" value="RIBOKINASE"/>
</dbReference>
<evidence type="ECO:0000256" key="10">
    <source>
        <dbReference type="ARBA" id="ARBA00022958"/>
    </source>
</evidence>
<evidence type="ECO:0000313" key="16">
    <source>
        <dbReference type="Proteomes" id="UP000594681"/>
    </source>
</evidence>
<feature type="binding site" evidence="12">
    <location>
        <position position="328"/>
    </location>
    <ligand>
        <name>K(+)</name>
        <dbReference type="ChEBI" id="CHEBI:29103"/>
    </ligand>
</feature>
<feature type="binding site" evidence="12">
    <location>
        <position position="142"/>
    </location>
    <ligand>
        <name>substrate</name>
    </ligand>
</feature>
<reference evidence="15 16" key="1">
    <citation type="submission" date="2020-11" db="EMBL/GenBank/DDBJ databases">
        <title>Corynebacterium sp. ZJ-599.</title>
        <authorList>
            <person name="Zhou J."/>
        </authorList>
    </citation>
    <scope>NUCLEOTIDE SEQUENCE [LARGE SCALE GENOMIC DNA]</scope>
    <source>
        <strain evidence="15 16">ZJ-599</strain>
    </source>
</reference>
<dbReference type="InterPro" id="IPR002173">
    <property type="entry name" value="Carboh/pur_kinase_PfkB_CS"/>
</dbReference>
<feature type="active site" description="Proton acceptor" evidence="12">
    <location>
        <position position="256"/>
    </location>
</feature>
<feature type="binding site" evidence="12">
    <location>
        <position position="186"/>
    </location>
    <ligand>
        <name>ATP</name>
        <dbReference type="ChEBI" id="CHEBI:30616"/>
    </ligand>
</feature>
<dbReference type="PANTHER" id="PTHR10584:SF166">
    <property type="entry name" value="RIBOKINASE"/>
    <property type="match status" value="1"/>
</dbReference>
<feature type="domain" description="Carbohydrate kinase PfkB" evidence="14">
    <location>
        <begin position="4"/>
        <end position="330"/>
    </location>
</feature>
<accession>A0A7T0PAA1</accession>
<dbReference type="EC" id="2.7.1.15" evidence="2 12"/>
<sequence>MSSASLCVVGSINADLMVSVARHPQPGETVLGSGGAVLAGGKGANQAVAAALQGAHVTFVGAVGDDAYAAAALEHLKATGVDLQAVARRADTSTGLAVITVAADGENSIVVVPGANAAVDAEYVSSQAATIEAADIVLLQGEIPADGFRRAVEIARAAGARVVVNLAPVIPVDRTALLAADPLLANEHEAGLILEQLGHPPDPEATPQQLAQALLDAGCASVLLTLGAQGAVLADAAGLTPIPTRVAAVDTTGAGDAFAGAFVASLLAEPFTDPFAEAEQEPGDGPPLAGPAVHHRDRHRDGADMVAAAHHAARVAAYATLSPGAQPSYPRAGDELPELED</sequence>
<comment type="function">
    <text evidence="12">Catalyzes the phosphorylation of ribose at O-5 in a reaction requiring ATP and magnesium. The resulting D-ribose-5-phosphate can then be used either for sythesis of nucleotides, histidine, and tryptophan, or as a component of the pentose phosphate pathway.</text>
</comment>
<comment type="activity regulation">
    <text evidence="12">Activated by a monovalent cation that binds near, but not in, the active site. The most likely occupant of the site in vivo is potassium. Ion binding induces a conformational change that may alter substrate affinity.</text>
</comment>
<comment type="similarity">
    <text evidence="1">Belongs to the carbohydrate kinase pfkB family.</text>
</comment>
<feature type="binding site" evidence="12">
    <location>
        <begin position="255"/>
        <end position="256"/>
    </location>
    <ligand>
        <name>ATP</name>
        <dbReference type="ChEBI" id="CHEBI:30616"/>
    </ligand>
</feature>
<evidence type="ECO:0000256" key="1">
    <source>
        <dbReference type="ARBA" id="ARBA00005380"/>
    </source>
</evidence>
<organism evidence="15 16">
    <name type="scientific">Corynebacterium lizhenjunii</name>
    <dbReference type="NCBI Taxonomy" id="2709394"/>
    <lineage>
        <taxon>Bacteria</taxon>
        <taxon>Bacillati</taxon>
        <taxon>Actinomycetota</taxon>
        <taxon>Actinomycetes</taxon>
        <taxon>Mycobacteriales</taxon>
        <taxon>Corynebacteriaceae</taxon>
        <taxon>Corynebacterium</taxon>
    </lineage>
</organism>
<evidence type="ECO:0000256" key="2">
    <source>
        <dbReference type="ARBA" id="ARBA00012035"/>
    </source>
</evidence>